<accession>A0A1X7VML4</accession>
<organism evidence="1">
    <name type="scientific">Amphimedon queenslandica</name>
    <name type="common">Sponge</name>
    <dbReference type="NCBI Taxonomy" id="400682"/>
    <lineage>
        <taxon>Eukaryota</taxon>
        <taxon>Metazoa</taxon>
        <taxon>Porifera</taxon>
        <taxon>Demospongiae</taxon>
        <taxon>Heteroscleromorpha</taxon>
        <taxon>Haplosclerida</taxon>
        <taxon>Niphatidae</taxon>
        <taxon>Amphimedon</taxon>
    </lineage>
</organism>
<dbReference type="InParanoid" id="A0A1X7VML4"/>
<proteinExistence type="predicted"/>
<evidence type="ECO:0000313" key="1">
    <source>
        <dbReference type="EnsemblMetazoa" id="Aqu2.1.40643_001"/>
    </source>
</evidence>
<reference evidence="1" key="1">
    <citation type="submission" date="2017-05" db="UniProtKB">
        <authorList>
            <consortium name="EnsemblMetazoa"/>
        </authorList>
    </citation>
    <scope>IDENTIFICATION</scope>
</reference>
<dbReference type="AlphaFoldDB" id="A0A1X7VML4"/>
<sequence length="171" mass="18404">MGQRCFFVRDKSVSGEALFELLPLAGLAMGGDWGEGGGSTSPLFERERDEIFEDPLTLVVPRDLVSELDFERGRPNFGGLPILGAFVEGNRGVAPLDRAMPIPAVLTPPPSKERITNGLDDKLDKRVASSGPAGAVAVRTIGLLGTELLRNEFEGSSDEPDLRLRGILMSR</sequence>
<protein>
    <submittedName>
        <fullName evidence="1">Uncharacterized protein</fullName>
    </submittedName>
</protein>
<name>A0A1X7VML4_AMPQE</name>
<dbReference type="EnsemblMetazoa" id="Aqu2.1.40643_001">
    <property type="protein sequence ID" value="Aqu2.1.40643_001"/>
    <property type="gene ID" value="Aqu2.1.40643"/>
</dbReference>